<reference evidence="1" key="1">
    <citation type="journal article" date="2015" name="Nature">
        <title>Complex archaea that bridge the gap between prokaryotes and eukaryotes.</title>
        <authorList>
            <person name="Spang A."/>
            <person name="Saw J.H."/>
            <person name="Jorgensen S.L."/>
            <person name="Zaremba-Niedzwiedzka K."/>
            <person name="Martijn J."/>
            <person name="Lind A.E."/>
            <person name="van Eijk R."/>
            <person name="Schleper C."/>
            <person name="Guy L."/>
            <person name="Ettema T.J."/>
        </authorList>
    </citation>
    <scope>NUCLEOTIDE SEQUENCE</scope>
</reference>
<gene>
    <name evidence="1" type="ORF">LCGC14_2249960</name>
</gene>
<sequence length="126" mass="13286">MSVRVAEVTQTWVTGDGHAEKSQEPPIIIGKIIGLTIPISSVTANPTVKVTFRDADGCIIIPDAAFASLADGTNHIFFFLSEKGTQDATENPVAVVGKVTVTIDPTADAGGVGQTLTVKVRIFYEE</sequence>
<evidence type="ECO:0000313" key="1">
    <source>
        <dbReference type="EMBL" id="KKL55983.1"/>
    </source>
</evidence>
<proteinExistence type="predicted"/>
<dbReference type="EMBL" id="LAZR01030646">
    <property type="protein sequence ID" value="KKL55983.1"/>
    <property type="molecule type" value="Genomic_DNA"/>
</dbReference>
<accession>A0A0F9D2M5</accession>
<name>A0A0F9D2M5_9ZZZZ</name>
<comment type="caution">
    <text evidence="1">The sequence shown here is derived from an EMBL/GenBank/DDBJ whole genome shotgun (WGS) entry which is preliminary data.</text>
</comment>
<organism evidence="1">
    <name type="scientific">marine sediment metagenome</name>
    <dbReference type="NCBI Taxonomy" id="412755"/>
    <lineage>
        <taxon>unclassified sequences</taxon>
        <taxon>metagenomes</taxon>
        <taxon>ecological metagenomes</taxon>
    </lineage>
</organism>
<protein>
    <submittedName>
        <fullName evidence="1">Uncharacterized protein</fullName>
    </submittedName>
</protein>
<dbReference type="AlphaFoldDB" id="A0A0F9D2M5"/>